<keyword evidence="3" id="KW-1185">Reference proteome</keyword>
<organism evidence="2 3">
    <name type="scientific">Thalictrum thalictroides</name>
    <name type="common">Rue-anemone</name>
    <name type="synonym">Anemone thalictroides</name>
    <dbReference type="NCBI Taxonomy" id="46969"/>
    <lineage>
        <taxon>Eukaryota</taxon>
        <taxon>Viridiplantae</taxon>
        <taxon>Streptophyta</taxon>
        <taxon>Embryophyta</taxon>
        <taxon>Tracheophyta</taxon>
        <taxon>Spermatophyta</taxon>
        <taxon>Magnoliopsida</taxon>
        <taxon>Ranunculales</taxon>
        <taxon>Ranunculaceae</taxon>
        <taxon>Thalictroideae</taxon>
        <taxon>Thalictrum</taxon>
    </lineage>
</organism>
<dbReference type="Gene3D" id="3.40.50.2000">
    <property type="entry name" value="Glycogen Phosphorylase B"/>
    <property type="match status" value="1"/>
</dbReference>
<sequence length="166" mass="18094">MTTTGVQPHVVVIASPFQGHIMPLMRFSYCLVDGGIEITFVNIESIHASLIDSLPEKGKELLDDHIHLVSIPDGLTPKEREDPKQLHSAASSKLPAELEKLVRNINESGKSGKIACIIADETTGWALDTARKMGIRHASFYPASAGIKAIVHHIPKLIEMDAIDNN</sequence>
<protein>
    <submittedName>
        <fullName evidence="2">Udp-glycosyltransferase 83a1</fullName>
    </submittedName>
</protein>
<dbReference type="AlphaFoldDB" id="A0A7J6WEA7"/>
<dbReference type="Proteomes" id="UP000554482">
    <property type="component" value="Unassembled WGS sequence"/>
</dbReference>
<dbReference type="SUPFAM" id="SSF53756">
    <property type="entry name" value="UDP-Glycosyltransferase/glycogen phosphorylase"/>
    <property type="match status" value="1"/>
</dbReference>
<dbReference type="PANTHER" id="PTHR11926:SF1412">
    <property type="entry name" value="UDP-GLYCOSYLTRANSFERASE 83A1-LIKE"/>
    <property type="match status" value="1"/>
</dbReference>
<name>A0A7J6WEA7_THATH</name>
<reference evidence="2 3" key="1">
    <citation type="submission" date="2020-06" db="EMBL/GenBank/DDBJ databases">
        <title>Transcriptomic and genomic resources for Thalictrum thalictroides and T. hernandezii: Facilitating candidate gene discovery in an emerging model plant lineage.</title>
        <authorList>
            <person name="Arias T."/>
            <person name="Riano-Pachon D.M."/>
            <person name="Di Stilio V.S."/>
        </authorList>
    </citation>
    <scope>NUCLEOTIDE SEQUENCE [LARGE SCALE GENOMIC DNA]</scope>
    <source>
        <strain evidence="3">cv. WT478/WT964</strain>
        <tissue evidence="2">Leaves</tissue>
    </source>
</reference>
<comment type="caution">
    <text evidence="2">The sequence shown here is derived from an EMBL/GenBank/DDBJ whole genome shotgun (WGS) entry which is preliminary data.</text>
</comment>
<dbReference type="PANTHER" id="PTHR11926">
    <property type="entry name" value="GLUCOSYL/GLUCURONOSYL TRANSFERASES"/>
    <property type="match status" value="1"/>
</dbReference>
<dbReference type="GO" id="GO:0080044">
    <property type="term" value="F:quercetin 7-O-glucosyltransferase activity"/>
    <property type="evidence" value="ECO:0007669"/>
    <property type="project" value="TreeGrafter"/>
</dbReference>
<proteinExistence type="inferred from homology"/>
<feature type="non-terminal residue" evidence="2">
    <location>
        <position position="166"/>
    </location>
</feature>
<dbReference type="OrthoDB" id="5835829at2759"/>
<keyword evidence="2" id="KW-0808">Transferase</keyword>
<evidence type="ECO:0000256" key="1">
    <source>
        <dbReference type="ARBA" id="ARBA00009995"/>
    </source>
</evidence>
<gene>
    <name evidence="2" type="ORF">FRX31_014684</name>
</gene>
<comment type="similarity">
    <text evidence="1">Belongs to the UDP-glycosyltransferase family.</text>
</comment>
<dbReference type="EMBL" id="JABWDY010016937">
    <property type="protein sequence ID" value="KAF5195729.1"/>
    <property type="molecule type" value="Genomic_DNA"/>
</dbReference>
<accession>A0A7J6WEA7</accession>
<dbReference type="GO" id="GO:0080043">
    <property type="term" value="F:quercetin 3-O-glucosyltransferase activity"/>
    <property type="evidence" value="ECO:0007669"/>
    <property type="project" value="TreeGrafter"/>
</dbReference>
<evidence type="ECO:0000313" key="3">
    <source>
        <dbReference type="Proteomes" id="UP000554482"/>
    </source>
</evidence>
<evidence type="ECO:0000313" key="2">
    <source>
        <dbReference type="EMBL" id="KAF5195729.1"/>
    </source>
</evidence>